<dbReference type="AlphaFoldDB" id="A0A645H206"/>
<proteinExistence type="predicted"/>
<keyword evidence="1" id="KW-0812">Transmembrane</keyword>
<reference evidence="2" key="1">
    <citation type="submission" date="2019-08" db="EMBL/GenBank/DDBJ databases">
        <authorList>
            <person name="Kucharzyk K."/>
            <person name="Murdoch R.W."/>
            <person name="Higgins S."/>
            <person name="Loffler F."/>
        </authorList>
    </citation>
    <scope>NUCLEOTIDE SEQUENCE</scope>
</reference>
<dbReference type="EMBL" id="VSSQ01085367">
    <property type="protein sequence ID" value="MPN33055.1"/>
    <property type="molecule type" value="Genomic_DNA"/>
</dbReference>
<comment type="caution">
    <text evidence="2">The sequence shown here is derived from an EMBL/GenBank/DDBJ whole genome shotgun (WGS) entry which is preliminary data.</text>
</comment>
<gene>
    <name evidence="2" type="ORF">SDC9_180538</name>
</gene>
<protein>
    <submittedName>
        <fullName evidence="2">Uncharacterized protein</fullName>
    </submittedName>
</protein>
<keyword evidence="1" id="KW-1133">Transmembrane helix</keyword>
<accession>A0A645H206</accession>
<sequence length="112" mass="11977">MKINPNITPPTVIRIRVKGFISASGFSIQIPGNVKAKPPATIAPADIAVWVTFISLIFVFPHAFNANMETSATNIIGHGKELSFKATNIELMVRIIAPALPIINPLAVSCSL</sequence>
<evidence type="ECO:0000313" key="2">
    <source>
        <dbReference type="EMBL" id="MPN33055.1"/>
    </source>
</evidence>
<organism evidence="2">
    <name type="scientific">bioreactor metagenome</name>
    <dbReference type="NCBI Taxonomy" id="1076179"/>
    <lineage>
        <taxon>unclassified sequences</taxon>
        <taxon>metagenomes</taxon>
        <taxon>ecological metagenomes</taxon>
    </lineage>
</organism>
<feature type="transmembrane region" description="Helical" evidence="1">
    <location>
        <begin position="47"/>
        <end position="64"/>
    </location>
</feature>
<name>A0A645H206_9ZZZZ</name>
<keyword evidence="1" id="KW-0472">Membrane</keyword>
<evidence type="ECO:0000256" key="1">
    <source>
        <dbReference type="SAM" id="Phobius"/>
    </source>
</evidence>